<feature type="signal peptide" evidence="3">
    <location>
        <begin position="1"/>
        <end position="21"/>
    </location>
</feature>
<evidence type="ECO:0000259" key="4">
    <source>
        <dbReference type="PROSITE" id="PS50853"/>
    </source>
</evidence>
<dbReference type="Proteomes" id="UP000256686">
    <property type="component" value="Unassembled WGS sequence"/>
</dbReference>
<keyword evidence="6" id="KW-1185">Reference proteome</keyword>
<dbReference type="InterPro" id="IPR050991">
    <property type="entry name" value="ECM_Regulatory_Proteins"/>
</dbReference>
<dbReference type="SUPFAM" id="SSF49265">
    <property type="entry name" value="Fibronectin type III"/>
    <property type="match status" value="3"/>
</dbReference>
<dbReference type="Pfam" id="PF20009">
    <property type="entry name" value="GEVED"/>
    <property type="match status" value="3"/>
</dbReference>
<evidence type="ECO:0000313" key="5">
    <source>
        <dbReference type="EMBL" id="REC62600.1"/>
    </source>
</evidence>
<gene>
    <name evidence="5" type="ORF">DRF65_09130</name>
</gene>
<dbReference type="InterPro" id="IPR036116">
    <property type="entry name" value="FN3_sf"/>
</dbReference>
<comment type="caution">
    <text evidence="5">The sequence shown here is derived from an EMBL/GenBank/DDBJ whole genome shotgun (WGS) entry which is preliminary data.</text>
</comment>
<dbReference type="InterPro" id="IPR045474">
    <property type="entry name" value="GEVED"/>
</dbReference>
<dbReference type="PROSITE" id="PS50853">
    <property type="entry name" value="FN3"/>
    <property type="match status" value="5"/>
</dbReference>
<dbReference type="NCBIfam" id="TIGR04183">
    <property type="entry name" value="Por_Secre_tail"/>
    <property type="match status" value="1"/>
</dbReference>
<feature type="domain" description="Fibronectin type-III" evidence="4">
    <location>
        <begin position="677"/>
        <end position="764"/>
    </location>
</feature>
<feature type="domain" description="Fibronectin type-III" evidence="4">
    <location>
        <begin position="921"/>
        <end position="1010"/>
    </location>
</feature>
<proteinExistence type="predicted"/>
<dbReference type="GO" id="GO:0008237">
    <property type="term" value="F:metallopeptidase activity"/>
    <property type="evidence" value="ECO:0007669"/>
    <property type="project" value="InterPro"/>
</dbReference>
<dbReference type="PANTHER" id="PTHR46708:SF11">
    <property type="entry name" value="RECEPTOR-TYPE TYROSINE-PROTEIN PHOSPHATASE ETA-LIKE"/>
    <property type="match status" value="1"/>
</dbReference>
<protein>
    <recommendedName>
        <fullName evidence="4">Fibronectin type-III domain-containing protein</fullName>
    </recommendedName>
</protein>
<feature type="chain" id="PRO_5017837057" description="Fibronectin type-III domain-containing protein" evidence="3">
    <location>
        <begin position="22"/>
        <end position="1675"/>
    </location>
</feature>
<sequence length="1675" mass="180657">MKKIFTSFFFLSLLAMFHAQWTPSAFRGKAIHEGSQAKNFYSLDISLLKSQLESAQETGQNARPVTISLPTVSGKIERFAVYSFPVVVKELADQYQLGSYVGVGVDDPSKYLRFSLAPNDFQSMIMTSEGTEFIEPANVDKTIYEVHPKTSGGKNGFICSTREREGDQQEIENLHQYGKSFTNQPTDFKRSSDRKYRTLRLVMSVTGEYTQFFGGTVAGALTAINATLTRVNGIFEKDFALHLNLQNYPNVIYTNPNTDPYSPASIGNSPPNFPWSTELQQTLASNVGHANYDIGHLFGASGGGGMAGCIGCICLDPGNPNPATGNGKGSGYTSPANGVPQGDTFDVDFVAHEMGHQLGGNHTFMYEFQGPNTQFEPGSGTTIMGYAGVANGNAGTAPSPGGTFDIQPNSDAYFLRNSINQVQTVLATATCDIETAITNNSPVIAALPTYNIPKGTAFVLTAAATDAENDPMTYTWEQADAMLDNTPPIDNINLGNTISGASFRSVIPSTSPIRYFPKLSSVLAGVLHDINGWEAVSTVARTTKFSITVRDNHPLANQQQTQSAVQTIIVGNNGPFKVNPTTVYNNGPTNVTWDVVGTNTAPYNAANVKIDFTTDNGGSWNVVTASTPNDGSETLDFSSFPLTVGGIAKIRVSAINNVFYAVGSASIDTLPICTSNPPGGVVATTLTQNSATITWNASFNATYIVQYRVAGTSVWTTYAPNPITNTVTLTGLTAGTHYEVQIANICSGITGNFSAPTLFMTPYCAVTSSNTDNGYISNVTVAATNSYTMSNSSGANNYTDYSVNAAQLITVVRGTNNNTISVSKSWPAAMSNKAVSAWIDFNKNGTFETSERILNVSNNTVTPVTGTFQVPAGAYAGPLTTRMRVILRDVNNPNVCTSFTNGEVEDYAVKIIDIPACTNAAPSNITITNLTPNSANVSWAATTGAIYVLRYRKIGGPTWTTINPVPAPINNYTISGLTEQTQYEVQVATKCNGAVQGQFSPSQQFTTPILTYCSMTGTGTNDHISNVTITPINPGLPVMSNNSAQTNYISYTTPATLITLEIGSVDNKISVVKDWTGATGSVAVTAWIDFNRDGVFDNSESILISAASSTTLVTAKFNVPAGAYSGPLTTTMRVVLKRNSAPVMCQNAIDGEVEDYVVRLRPCSTDTPTGFMVNTITHNSANINWVAAANNLTYLLQYRVQGTPTWTDVYVSSIPYTLNNLFPSTTYEVKVAANCGKTAGIFTPVQTFTTRCDPAPPGVMVGSVTTNTAVVTWNTAVVNVKYKMRWRKVGVTGWPNPEIDLPAAPINSYMLSGLVPSTTYEVQIASQCANETIWNSYSNSIVFTTERNCELPPPGLTITQLLPTSAEIKWDSFPGVTYILRYRRVGVPSWTNIPVATNAYTLTGLLENTKYEMQVANVCNGASSGTFTLPYYFITPIVTYCKMVSGNATNEHIAKVTVRPNGKPVMENASGASTYTDYSGVPKAFIEMVQGSTDNEITIEKKWTGTSHKEGIAVWIDFNRNGEFDIDEKVLASPPNTTTPVTGRFNVPADAFVSMTDYKYVVMRVAMERDGIPVNCVNIKNGEVEDYSIRISGKYTPNPLNQTDILIYPNPVSSVLYVKNISKKAKYKIYNTAGQIVTNGILLNNQLNVSRLIKGVYVIDIDDNDKTAQKKFIKE</sequence>
<evidence type="ECO:0000256" key="3">
    <source>
        <dbReference type="SAM" id="SignalP"/>
    </source>
</evidence>
<dbReference type="InterPro" id="IPR003961">
    <property type="entry name" value="FN3_dom"/>
</dbReference>
<name>A0A3D9C9P4_9FLAO</name>
<dbReference type="Gene3D" id="3.40.390.10">
    <property type="entry name" value="Collagenase (Catalytic Domain)"/>
    <property type="match status" value="1"/>
</dbReference>
<reference evidence="6" key="1">
    <citation type="submission" date="2018-06" db="EMBL/GenBank/DDBJ databases">
        <authorList>
            <person name="Lum Nde A."/>
            <person name="Hugo C."/>
        </authorList>
    </citation>
    <scope>NUCLEOTIDE SEQUENCE [LARGE SCALE GENOMIC DNA]</scope>
    <source>
        <strain evidence="6">1_F178</strain>
    </source>
</reference>
<dbReference type="InterPro" id="IPR013783">
    <property type="entry name" value="Ig-like_fold"/>
</dbReference>
<dbReference type="InterPro" id="IPR026444">
    <property type="entry name" value="Secre_tail"/>
</dbReference>
<dbReference type="Pfam" id="PF18962">
    <property type="entry name" value="Por_Secre_tail"/>
    <property type="match status" value="1"/>
</dbReference>
<dbReference type="CDD" id="cd00063">
    <property type="entry name" value="FN3"/>
    <property type="match status" value="5"/>
</dbReference>
<evidence type="ECO:0000313" key="6">
    <source>
        <dbReference type="Proteomes" id="UP000256686"/>
    </source>
</evidence>
<dbReference type="InterPro" id="IPR024079">
    <property type="entry name" value="MetalloPept_cat_dom_sf"/>
</dbReference>
<feature type="domain" description="Fibronectin type-III" evidence="4">
    <location>
        <begin position="1352"/>
        <end position="1438"/>
    </location>
</feature>
<dbReference type="SUPFAM" id="SSF55486">
    <property type="entry name" value="Metalloproteases ('zincins'), catalytic domain"/>
    <property type="match status" value="1"/>
</dbReference>
<dbReference type="EMBL" id="QNVT01000007">
    <property type="protein sequence ID" value="REC62600.1"/>
    <property type="molecule type" value="Genomic_DNA"/>
</dbReference>
<dbReference type="Pfam" id="PF13583">
    <property type="entry name" value="Reprolysin_4"/>
    <property type="match status" value="1"/>
</dbReference>
<feature type="domain" description="Fibronectin type-III" evidence="4">
    <location>
        <begin position="1255"/>
        <end position="1348"/>
    </location>
</feature>
<evidence type="ECO:0000256" key="1">
    <source>
        <dbReference type="ARBA" id="ARBA00022729"/>
    </source>
</evidence>
<feature type="domain" description="Fibronectin type-III" evidence="4">
    <location>
        <begin position="1167"/>
        <end position="1253"/>
    </location>
</feature>
<dbReference type="SMART" id="SM00060">
    <property type="entry name" value="FN3"/>
    <property type="match status" value="5"/>
</dbReference>
<dbReference type="RefSeq" id="WP_115970455.1">
    <property type="nucleotide sequence ID" value="NZ_QNVT01000007.1"/>
</dbReference>
<evidence type="ECO:0000256" key="2">
    <source>
        <dbReference type="ARBA" id="ARBA00022737"/>
    </source>
</evidence>
<keyword evidence="2" id="KW-0677">Repeat</keyword>
<keyword evidence="1 3" id="KW-0732">Signal</keyword>
<dbReference type="PANTHER" id="PTHR46708">
    <property type="entry name" value="TENASCIN"/>
    <property type="match status" value="1"/>
</dbReference>
<dbReference type="Pfam" id="PF00041">
    <property type="entry name" value="fn3"/>
    <property type="match status" value="5"/>
</dbReference>
<dbReference type="Gene3D" id="2.60.40.10">
    <property type="entry name" value="Immunoglobulins"/>
    <property type="match status" value="5"/>
</dbReference>
<organism evidence="5 6">
    <name type="scientific">Chryseobacterium pennae</name>
    <dbReference type="NCBI Taxonomy" id="2258962"/>
    <lineage>
        <taxon>Bacteria</taxon>
        <taxon>Pseudomonadati</taxon>
        <taxon>Bacteroidota</taxon>
        <taxon>Flavobacteriia</taxon>
        <taxon>Flavobacteriales</taxon>
        <taxon>Weeksellaceae</taxon>
        <taxon>Chryseobacterium group</taxon>
        <taxon>Chryseobacterium</taxon>
    </lineage>
</organism>
<accession>A0A3D9C9P4</accession>